<feature type="domain" description="PPM-type phosphatase" evidence="2">
    <location>
        <begin position="167"/>
        <end position="382"/>
    </location>
</feature>
<organism evidence="3 6">
    <name type="scientific">Streptomyces cinereoruber</name>
    <dbReference type="NCBI Taxonomy" id="67260"/>
    <lineage>
        <taxon>Bacteria</taxon>
        <taxon>Bacillati</taxon>
        <taxon>Actinomycetota</taxon>
        <taxon>Actinomycetes</taxon>
        <taxon>Kitasatosporales</taxon>
        <taxon>Streptomycetaceae</taxon>
        <taxon>Streptomyces</taxon>
    </lineage>
</organism>
<evidence type="ECO:0000313" key="5">
    <source>
        <dbReference type="Proteomes" id="UP000326029"/>
    </source>
</evidence>
<dbReference type="EMBL" id="CP023693">
    <property type="protein sequence ID" value="QEV31454.1"/>
    <property type="molecule type" value="Genomic_DNA"/>
</dbReference>
<dbReference type="InterPro" id="IPR001932">
    <property type="entry name" value="PPM-type_phosphatase-like_dom"/>
</dbReference>
<name>A0AAV4KGE5_9ACTN</name>
<evidence type="ECO:0000313" key="3">
    <source>
        <dbReference type="EMBL" id="GGR23563.1"/>
    </source>
</evidence>
<dbReference type="GO" id="GO:0016791">
    <property type="term" value="F:phosphatase activity"/>
    <property type="evidence" value="ECO:0007669"/>
    <property type="project" value="TreeGrafter"/>
</dbReference>
<protein>
    <submittedName>
        <fullName evidence="3 4">Phosphatase</fullName>
    </submittedName>
</protein>
<evidence type="ECO:0000256" key="1">
    <source>
        <dbReference type="ARBA" id="ARBA00022801"/>
    </source>
</evidence>
<dbReference type="Proteomes" id="UP000642014">
    <property type="component" value="Unassembled WGS sequence"/>
</dbReference>
<reference evidence="3 6" key="1">
    <citation type="journal article" date="2014" name="Int. J. Syst. Evol. Microbiol.">
        <title>Complete genome sequence of Corynebacterium casei LMG S-19264T (=DSM 44701T), isolated from a smear-ripened cheese.</title>
        <authorList>
            <consortium name="US DOE Joint Genome Institute (JGI-PGF)"/>
            <person name="Walter F."/>
            <person name="Albersmeier A."/>
            <person name="Kalinowski J."/>
            <person name="Ruckert C."/>
        </authorList>
    </citation>
    <scope>NUCLEOTIDE SEQUENCE [LARGE SCALE GENOMIC DNA]</scope>
    <source>
        <strain evidence="3 6">JCM 4205</strain>
    </source>
</reference>
<evidence type="ECO:0000313" key="4">
    <source>
        <dbReference type="EMBL" id="QEV31454.1"/>
    </source>
</evidence>
<dbReference type="InterPro" id="IPR036457">
    <property type="entry name" value="PPM-type-like_dom_sf"/>
</dbReference>
<dbReference type="GeneID" id="95452955"/>
<gene>
    <name evidence="4" type="ORF">CP977_04135</name>
    <name evidence="3" type="ORF">GCM10010497_27240</name>
</gene>
<keyword evidence="1" id="KW-0378">Hydrolase</keyword>
<dbReference type="PANTHER" id="PTHR43156">
    <property type="entry name" value="STAGE II SPORULATION PROTEIN E-RELATED"/>
    <property type="match status" value="1"/>
</dbReference>
<dbReference type="PANTHER" id="PTHR43156:SF2">
    <property type="entry name" value="STAGE II SPORULATION PROTEIN E"/>
    <property type="match status" value="1"/>
</dbReference>
<dbReference type="AlphaFoldDB" id="A0AAV4KGE5"/>
<reference evidence="3" key="3">
    <citation type="submission" date="2023-08" db="EMBL/GenBank/DDBJ databases">
        <authorList>
            <person name="Sun Q."/>
            <person name="Ohkuma M."/>
        </authorList>
    </citation>
    <scope>NUCLEOTIDE SEQUENCE</scope>
    <source>
        <strain evidence="3">JCM 4205</strain>
    </source>
</reference>
<evidence type="ECO:0000259" key="2">
    <source>
        <dbReference type="SMART" id="SM00331"/>
    </source>
</evidence>
<dbReference type="Gene3D" id="3.60.40.10">
    <property type="entry name" value="PPM-type phosphatase domain"/>
    <property type="match status" value="1"/>
</dbReference>
<accession>A0AAV4KGE5</accession>
<dbReference type="Proteomes" id="UP000326029">
    <property type="component" value="Chromosome"/>
</dbReference>
<keyword evidence="5" id="KW-1185">Reference proteome</keyword>
<reference evidence="4 5" key="2">
    <citation type="submission" date="2017-09" db="EMBL/GenBank/DDBJ databases">
        <authorList>
            <person name="Lee N."/>
            <person name="Cho B.-K."/>
        </authorList>
    </citation>
    <scope>NUCLEOTIDE SEQUENCE [LARGE SCALE GENOMIC DNA]</scope>
    <source>
        <strain evidence="4 5">ATCC 19740</strain>
    </source>
</reference>
<dbReference type="SMART" id="SM00331">
    <property type="entry name" value="PP2C_SIG"/>
    <property type="match status" value="1"/>
</dbReference>
<dbReference type="RefSeq" id="WP_062757618.1">
    <property type="nucleotide sequence ID" value="NZ_BMSJ01000004.1"/>
</dbReference>
<dbReference type="InterPro" id="IPR052016">
    <property type="entry name" value="Bact_Sigma-Reg"/>
</dbReference>
<dbReference type="EMBL" id="BMSJ01000004">
    <property type="protein sequence ID" value="GGR23563.1"/>
    <property type="molecule type" value="Genomic_DNA"/>
</dbReference>
<dbReference type="SUPFAM" id="SSF81606">
    <property type="entry name" value="PP2C-like"/>
    <property type="match status" value="1"/>
</dbReference>
<dbReference type="Pfam" id="PF07228">
    <property type="entry name" value="SpoIIE"/>
    <property type="match status" value="1"/>
</dbReference>
<sequence>MDEITGVEQALRRAAPHLLVGVVADALRKQCGALRVELRLADYALRSLQLVERVPQTTPPVLIHDSPQGRAFGAQEPYVTRDADAVSVHLPVTVRGDRMGVLTAALPPGSDLVPLLPELRHVCEALGHEILVAERDTDLYDLARRATRLTLAAEMQWQLLPGRSCVRPEFALGAHLEPAYAIFGDNYDWSASADHLTLTVTNGMGEGIEAALLTNLALNALRNARRAGLDLVDQAALADQAVYAQYRGEAFVSVLLLRFDLATGEVEAVDAGSPRLWRLRDRSVEPVSFEAQLPLGMFEDTVYETQRLAVRPGDRLLFGSDGVYDAASPDGESYGDRALARALTATKLLPPSQVPGAVLRELAAYHGDAPLEDDALVVCLDWYGRRDGHDPGFPEASDA</sequence>
<proteinExistence type="predicted"/>
<evidence type="ECO:0000313" key="6">
    <source>
        <dbReference type="Proteomes" id="UP000642014"/>
    </source>
</evidence>